<dbReference type="OrthoDB" id="5946061at2759"/>
<gene>
    <name evidence="3" type="primary">LOC116305799</name>
</gene>
<dbReference type="KEGG" id="aten:116305799"/>
<reference evidence="3" key="1">
    <citation type="submission" date="2025-08" db="UniProtKB">
        <authorList>
            <consortium name="RefSeq"/>
        </authorList>
    </citation>
    <scope>IDENTIFICATION</scope>
    <source>
        <tissue evidence="3">Tentacle</tissue>
    </source>
</reference>
<feature type="transmembrane region" description="Helical" evidence="1">
    <location>
        <begin position="46"/>
        <end position="66"/>
    </location>
</feature>
<keyword evidence="1" id="KW-0472">Membrane</keyword>
<dbReference type="Proteomes" id="UP000515163">
    <property type="component" value="Unplaced"/>
</dbReference>
<protein>
    <submittedName>
        <fullName evidence="3">Transmembrane protein 72-like</fullName>
    </submittedName>
</protein>
<feature type="transmembrane region" description="Helical" evidence="1">
    <location>
        <begin position="12"/>
        <end position="34"/>
    </location>
</feature>
<organism evidence="2 3">
    <name type="scientific">Actinia tenebrosa</name>
    <name type="common">Australian red waratah sea anemone</name>
    <dbReference type="NCBI Taxonomy" id="6105"/>
    <lineage>
        <taxon>Eukaryota</taxon>
        <taxon>Metazoa</taxon>
        <taxon>Cnidaria</taxon>
        <taxon>Anthozoa</taxon>
        <taxon>Hexacorallia</taxon>
        <taxon>Actiniaria</taxon>
        <taxon>Actiniidae</taxon>
        <taxon>Actinia</taxon>
    </lineage>
</organism>
<dbReference type="InParanoid" id="A0A6P8IX18"/>
<evidence type="ECO:0000313" key="3">
    <source>
        <dbReference type="RefSeq" id="XP_031571632.1"/>
    </source>
</evidence>
<dbReference type="Pfam" id="PF16054">
    <property type="entry name" value="TMEM72"/>
    <property type="match status" value="1"/>
</dbReference>
<proteinExistence type="predicted"/>
<evidence type="ECO:0000313" key="2">
    <source>
        <dbReference type="Proteomes" id="UP000515163"/>
    </source>
</evidence>
<sequence>MPNGENIDRSCFCRHFTTFTHVIGIFTSVAMWWVGVMFTDKPDKRIAVYLLLCAIIVSFLEVVFLLDKCAFCREGSCAFTLWKFIKAIDTWKRFILYMGISVVCYLHPKEYWEAIIIGIFLDVTALFYLMLGFRKKNNREEYKYRQLEVK</sequence>
<feature type="transmembrane region" description="Helical" evidence="1">
    <location>
        <begin position="114"/>
        <end position="133"/>
    </location>
</feature>
<accession>A0A6P8IX18</accession>
<keyword evidence="1" id="KW-0812">Transmembrane</keyword>
<keyword evidence="1" id="KW-1133">Transmembrane helix</keyword>
<dbReference type="InterPro" id="IPR032055">
    <property type="entry name" value="TMEM72"/>
</dbReference>
<keyword evidence="2" id="KW-1185">Reference proteome</keyword>
<dbReference type="GeneID" id="116305799"/>
<evidence type="ECO:0000256" key="1">
    <source>
        <dbReference type="SAM" id="Phobius"/>
    </source>
</evidence>
<dbReference type="GO" id="GO:0016020">
    <property type="term" value="C:membrane"/>
    <property type="evidence" value="ECO:0007669"/>
    <property type="project" value="InterPro"/>
</dbReference>
<name>A0A6P8IX18_ACTTE</name>
<dbReference type="RefSeq" id="XP_031571632.1">
    <property type="nucleotide sequence ID" value="XM_031715772.1"/>
</dbReference>
<dbReference type="AlphaFoldDB" id="A0A6P8IX18"/>
<dbReference type="PANTHER" id="PTHR28474">
    <property type="entry name" value="TRANSMEMBRANE PROTEIN 72"/>
    <property type="match status" value="1"/>
</dbReference>
<dbReference type="PANTHER" id="PTHR28474:SF1">
    <property type="entry name" value="TRANSMEMBRANE PROTEIN 72"/>
    <property type="match status" value="1"/>
</dbReference>